<name>A0A7K3QWP0_9ACTN</name>
<dbReference type="EMBL" id="JAAGMR010000242">
    <property type="protein sequence ID" value="NEB94279.1"/>
    <property type="molecule type" value="Genomic_DNA"/>
</dbReference>
<dbReference type="InterPro" id="IPR025241">
    <property type="entry name" value="DUF4190"/>
</dbReference>
<dbReference type="RefSeq" id="WP_164191284.1">
    <property type="nucleotide sequence ID" value="NZ_JAAGMR010000242.1"/>
</dbReference>
<keyword evidence="2" id="KW-0812">Transmembrane</keyword>
<protein>
    <submittedName>
        <fullName evidence="4">DUF4190 domain-containing protein</fullName>
    </submittedName>
</protein>
<reference evidence="4 5" key="1">
    <citation type="submission" date="2020-01" db="EMBL/GenBank/DDBJ databases">
        <title>Insect and environment-associated Actinomycetes.</title>
        <authorList>
            <person name="Currrie C."/>
            <person name="Chevrette M."/>
            <person name="Carlson C."/>
            <person name="Stubbendieck R."/>
            <person name="Wendt-Pienkowski E."/>
        </authorList>
    </citation>
    <scope>NUCLEOTIDE SEQUENCE [LARGE SCALE GENOMIC DNA]</scope>
    <source>
        <strain evidence="4 5">SID7754</strain>
    </source>
</reference>
<evidence type="ECO:0000256" key="2">
    <source>
        <dbReference type="SAM" id="Phobius"/>
    </source>
</evidence>
<accession>A0A7K3QWP0</accession>
<feature type="domain" description="DUF4190" evidence="3">
    <location>
        <begin position="136"/>
        <end position="201"/>
    </location>
</feature>
<evidence type="ECO:0000259" key="3">
    <source>
        <dbReference type="Pfam" id="PF13828"/>
    </source>
</evidence>
<feature type="region of interest" description="Disordered" evidence="1">
    <location>
        <begin position="1"/>
        <end position="116"/>
    </location>
</feature>
<gene>
    <name evidence="4" type="ORF">G3I21_21770</name>
</gene>
<dbReference type="Proteomes" id="UP000470520">
    <property type="component" value="Unassembled WGS sequence"/>
</dbReference>
<organism evidence="4 5">
    <name type="scientific">Streptomyces bauhiniae</name>
    <dbReference type="NCBI Taxonomy" id="2340725"/>
    <lineage>
        <taxon>Bacteria</taxon>
        <taxon>Bacillati</taxon>
        <taxon>Actinomycetota</taxon>
        <taxon>Actinomycetes</taxon>
        <taxon>Kitasatosporales</taxon>
        <taxon>Streptomycetaceae</taxon>
        <taxon>Streptomyces</taxon>
    </lineage>
</organism>
<dbReference type="AlphaFoldDB" id="A0A7K3QWP0"/>
<sequence>MTEQTQPDGGQGASGQDPWAPPQGPSLHKQDQTPPSVHDQATMAAMPGIGSGPQAGPTVPPQHNGPAVPPPPIGPNGPGVPPYTPAPPVGYGYPSHPGPQGYPGPQNYPGPQGYPQPPAYGWGVPMGPAPQNNAGTAALVLGILSVVLFCLYGVASLILGIIAVILGVKGRRRADRGEATNRGQAQAGFVLGIIGIIVGIAMLALFIGIFVFAANKEDSRQGDDPFGSSYNSAPQLPGSPRI</sequence>
<keyword evidence="2" id="KW-0472">Membrane</keyword>
<feature type="transmembrane region" description="Helical" evidence="2">
    <location>
        <begin position="138"/>
        <end position="168"/>
    </location>
</feature>
<comment type="caution">
    <text evidence="4">The sequence shown here is derived from an EMBL/GenBank/DDBJ whole genome shotgun (WGS) entry which is preliminary data.</text>
</comment>
<proteinExistence type="predicted"/>
<feature type="transmembrane region" description="Helical" evidence="2">
    <location>
        <begin position="189"/>
        <end position="214"/>
    </location>
</feature>
<keyword evidence="2" id="KW-1133">Transmembrane helix</keyword>
<feature type="region of interest" description="Disordered" evidence="1">
    <location>
        <begin position="220"/>
        <end position="242"/>
    </location>
</feature>
<evidence type="ECO:0000256" key="1">
    <source>
        <dbReference type="SAM" id="MobiDB-lite"/>
    </source>
</evidence>
<feature type="compositionally biased region" description="Pro residues" evidence="1">
    <location>
        <begin position="96"/>
        <end position="116"/>
    </location>
</feature>
<feature type="compositionally biased region" description="Pro residues" evidence="1">
    <location>
        <begin position="67"/>
        <end position="88"/>
    </location>
</feature>
<evidence type="ECO:0000313" key="4">
    <source>
        <dbReference type="EMBL" id="NEB94279.1"/>
    </source>
</evidence>
<evidence type="ECO:0000313" key="5">
    <source>
        <dbReference type="Proteomes" id="UP000470520"/>
    </source>
</evidence>
<dbReference type="Pfam" id="PF13828">
    <property type="entry name" value="DUF4190"/>
    <property type="match status" value="1"/>
</dbReference>